<dbReference type="InterPro" id="IPR012349">
    <property type="entry name" value="Split_barrel_FMN-bd"/>
</dbReference>
<gene>
    <name evidence="2" type="ORF">Aam_034_117</name>
</gene>
<sequence>MADAASLILNARSATLATAKDGIPHAALVTPALDTNGQPLLLLSNLALHTKHLHANPTCALFFTGQPQDENPQTTPRLCLTCEAKQLEGRAQRDIFLKTHPYASLYVDFIDFNFWTLFILGANYVGGFANASSLKITALQHNILKMLNPETS</sequence>
<protein>
    <recommendedName>
        <fullName evidence="1">CREG-like beta-barrel domain-containing protein</fullName>
    </recommendedName>
</protein>
<dbReference type="Proteomes" id="UP000032668">
    <property type="component" value="Unassembled WGS sequence"/>
</dbReference>
<dbReference type="PANTHER" id="PTHR13343:SF17">
    <property type="entry name" value="CELLULAR REPRESSOR OF E1A-STIMULATED GENES, ISOFORM A"/>
    <property type="match status" value="1"/>
</dbReference>
<accession>A0A0D6PFI2</accession>
<dbReference type="InterPro" id="IPR055343">
    <property type="entry name" value="CREG_beta-barrel"/>
</dbReference>
<dbReference type="AlphaFoldDB" id="A0A0D6PFI2"/>
<evidence type="ECO:0000313" key="2">
    <source>
        <dbReference type="EMBL" id="GAN79973.1"/>
    </source>
</evidence>
<feature type="domain" description="CREG-like beta-barrel" evidence="1">
    <location>
        <begin position="6"/>
        <end position="133"/>
    </location>
</feature>
<proteinExistence type="predicted"/>
<dbReference type="SUPFAM" id="SSF50475">
    <property type="entry name" value="FMN-binding split barrel"/>
    <property type="match status" value="1"/>
</dbReference>
<name>A0A0D6PFI2_9PROT</name>
<evidence type="ECO:0000259" key="1">
    <source>
        <dbReference type="Pfam" id="PF13883"/>
    </source>
</evidence>
<dbReference type="Gene3D" id="2.30.110.10">
    <property type="entry name" value="Electron Transport, Fmn-binding Protein, Chain A"/>
    <property type="match status" value="1"/>
</dbReference>
<dbReference type="EMBL" id="BANC01000034">
    <property type="protein sequence ID" value="GAN79973.1"/>
    <property type="molecule type" value="Genomic_DNA"/>
</dbReference>
<reference evidence="2 3" key="1">
    <citation type="submission" date="2012-11" db="EMBL/GenBank/DDBJ databases">
        <title>Whole genome sequence of Acidocella aminolytica 101 = DSM 11237.</title>
        <authorList>
            <person name="Azuma Y."/>
            <person name="Higashiura N."/>
            <person name="Hirakawa H."/>
            <person name="Matsushita K."/>
        </authorList>
    </citation>
    <scope>NUCLEOTIDE SEQUENCE [LARGE SCALE GENOMIC DNA]</scope>
    <source>
        <strain evidence="3">101 / DSM 11237</strain>
    </source>
</reference>
<dbReference type="Pfam" id="PF13883">
    <property type="entry name" value="CREG_beta-barrel"/>
    <property type="match status" value="1"/>
</dbReference>
<evidence type="ECO:0000313" key="3">
    <source>
        <dbReference type="Proteomes" id="UP000032668"/>
    </source>
</evidence>
<dbReference type="STRING" id="1120923.SAMN02746095_00807"/>
<keyword evidence="3" id="KW-1185">Reference proteome</keyword>
<comment type="caution">
    <text evidence="2">The sequence shown here is derived from an EMBL/GenBank/DDBJ whole genome shotgun (WGS) entry which is preliminary data.</text>
</comment>
<dbReference type="GO" id="GO:0005737">
    <property type="term" value="C:cytoplasm"/>
    <property type="evidence" value="ECO:0007669"/>
    <property type="project" value="UniProtKB-ARBA"/>
</dbReference>
<organism evidence="2 3">
    <name type="scientific">Acidocella aminolytica 101 = DSM 11237</name>
    <dbReference type="NCBI Taxonomy" id="1120923"/>
    <lineage>
        <taxon>Bacteria</taxon>
        <taxon>Pseudomonadati</taxon>
        <taxon>Pseudomonadota</taxon>
        <taxon>Alphaproteobacteria</taxon>
        <taxon>Acetobacterales</taxon>
        <taxon>Acidocellaceae</taxon>
        <taxon>Acidocella</taxon>
    </lineage>
</organism>
<dbReference type="PANTHER" id="PTHR13343">
    <property type="entry name" value="CREG1 PROTEIN"/>
    <property type="match status" value="1"/>
</dbReference>